<dbReference type="Gene3D" id="3.40.50.720">
    <property type="entry name" value="NAD(P)-binding Rossmann-like Domain"/>
    <property type="match status" value="1"/>
</dbReference>
<proteinExistence type="predicted"/>
<comment type="caution">
    <text evidence="2">The sequence shown here is derived from an EMBL/GenBank/DDBJ whole genome shotgun (WGS) entry which is preliminary data.</text>
</comment>
<gene>
    <name evidence="2" type="ORF">IM725_14085</name>
</gene>
<reference evidence="2 3" key="1">
    <citation type="submission" date="2020-10" db="EMBL/GenBank/DDBJ databases">
        <title>Draft genome of Ramlibacter aquaticus LMG 30558.</title>
        <authorList>
            <person name="Props R."/>
        </authorList>
    </citation>
    <scope>NUCLEOTIDE SEQUENCE [LARGE SCALE GENOMIC DNA]</scope>
    <source>
        <strain evidence="2 3">LMG 30558</strain>
    </source>
</reference>
<evidence type="ECO:0000313" key="2">
    <source>
        <dbReference type="EMBL" id="MBE7941706.1"/>
    </source>
</evidence>
<dbReference type="Proteomes" id="UP000715965">
    <property type="component" value="Unassembled WGS sequence"/>
</dbReference>
<dbReference type="PANTHER" id="PTHR48079">
    <property type="entry name" value="PROTEIN YEEZ"/>
    <property type="match status" value="1"/>
</dbReference>
<dbReference type="InterPro" id="IPR001509">
    <property type="entry name" value="Epimerase_deHydtase"/>
</dbReference>
<dbReference type="InterPro" id="IPR036291">
    <property type="entry name" value="NAD(P)-bd_dom_sf"/>
</dbReference>
<keyword evidence="3" id="KW-1185">Reference proteome</keyword>
<dbReference type="EMBL" id="JADDOJ010000060">
    <property type="protein sequence ID" value="MBE7941706.1"/>
    <property type="molecule type" value="Genomic_DNA"/>
</dbReference>
<dbReference type="Pfam" id="PF01370">
    <property type="entry name" value="Epimerase"/>
    <property type="match status" value="1"/>
</dbReference>
<evidence type="ECO:0000313" key="3">
    <source>
        <dbReference type="Proteomes" id="UP000715965"/>
    </source>
</evidence>
<dbReference type="RefSeq" id="WP_193781270.1">
    <property type="nucleotide sequence ID" value="NZ_JADDOJ010000060.1"/>
</dbReference>
<name>A0ABR9SH69_9BURK</name>
<dbReference type="PANTHER" id="PTHR48079:SF6">
    <property type="entry name" value="NAD(P)-BINDING DOMAIN-CONTAINING PROTEIN-RELATED"/>
    <property type="match status" value="1"/>
</dbReference>
<organism evidence="2 3">
    <name type="scientific">Ramlibacter aquaticus</name>
    <dbReference type="NCBI Taxonomy" id="2780094"/>
    <lineage>
        <taxon>Bacteria</taxon>
        <taxon>Pseudomonadati</taxon>
        <taxon>Pseudomonadota</taxon>
        <taxon>Betaproteobacteria</taxon>
        <taxon>Burkholderiales</taxon>
        <taxon>Comamonadaceae</taxon>
        <taxon>Ramlibacter</taxon>
    </lineage>
</organism>
<feature type="domain" description="NAD-dependent epimerase/dehydratase" evidence="1">
    <location>
        <begin position="3"/>
        <end position="210"/>
    </location>
</feature>
<protein>
    <submittedName>
        <fullName evidence="2">NAD(P)-dependent oxidoreductase</fullName>
    </submittedName>
</protein>
<sequence>MNVLVLGGSGYIGSALVRRLAQDGVQVVAASRHAQGPGQLTLDTQDTAALAAALRGADAVVNCVAGSGPAIAGGARALARAAQQAGCGRIVHLSSLSVYGALEGEAREDAPLDGGIGWYAQAKIEAEQALAAYAGEGGRLVVLRPGCVWGPGSALWVDRIARLLRAGRLGDLGAGGDGWSNLVALDDVAAAVAAGLRLRLSPCEARIYNLAAPDSPRWNDYFRDLALAIGATPLRRVSARRLRLDAKLMGPPLKLLEIAARRLGRDPRALPVPLPPGLLGVFERQLRLRSELAEEELGLRWTPYAQVLSRAVDGLRPAAGAAPVAAGAA</sequence>
<dbReference type="SUPFAM" id="SSF51735">
    <property type="entry name" value="NAD(P)-binding Rossmann-fold domains"/>
    <property type="match status" value="1"/>
</dbReference>
<dbReference type="InterPro" id="IPR051783">
    <property type="entry name" value="NAD(P)-dependent_oxidoreduct"/>
</dbReference>
<accession>A0ABR9SH69</accession>
<evidence type="ECO:0000259" key="1">
    <source>
        <dbReference type="Pfam" id="PF01370"/>
    </source>
</evidence>